<comment type="subcellular location">
    <subcellularLocation>
        <location evidence="1">Membrane</location>
        <topology evidence="1">Multi-pass membrane protein</topology>
    </subcellularLocation>
</comment>
<dbReference type="PANTHER" id="PTHR21284">
    <property type="entry name" value="EG:80H7.2 PROTEIN"/>
    <property type="match status" value="1"/>
</dbReference>
<evidence type="ECO:0000256" key="4">
    <source>
        <dbReference type="ARBA" id="ARBA00023136"/>
    </source>
</evidence>
<gene>
    <name evidence="6" type="ORF">BV898_04161</name>
</gene>
<dbReference type="PANTHER" id="PTHR21284:SF12">
    <property type="entry name" value="EG:80H7.2 PROTEIN"/>
    <property type="match status" value="1"/>
</dbReference>
<evidence type="ECO:0000313" key="7">
    <source>
        <dbReference type="Proteomes" id="UP000192578"/>
    </source>
</evidence>
<reference evidence="7" key="1">
    <citation type="submission" date="2017-01" db="EMBL/GenBank/DDBJ databases">
        <title>Comparative genomics of anhydrobiosis in the tardigrade Hypsibius dujardini.</title>
        <authorList>
            <person name="Yoshida Y."/>
            <person name="Koutsovoulos G."/>
            <person name="Laetsch D."/>
            <person name="Stevens L."/>
            <person name="Kumar S."/>
            <person name="Horikawa D."/>
            <person name="Ishino K."/>
            <person name="Komine S."/>
            <person name="Tomita M."/>
            <person name="Blaxter M."/>
            <person name="Arakawa K."/>
        </authorList>
    </citation>
    <scope>NUCLEOTIDE SEQUENCE [LARGE SCALE GENOMIC DNA]</scope>
    <source>
        <strain evidence="7">Z151</strain>
    </source>
</reference>
<feature type="transmembrane region" description="Helical" evidence="5">
    <location>
        <begin position="21"/>
        <end position="46"/>
    </location>
</feature>
<name>A0A1W0X375_HYPEX</name>
<proteinExistence type="predicted"/>
<dbReference type="OrthoDB" id="10062378at2759"/>
<comment type="caution">
    <text evidence="6">The sequence shown here is derived from an EMBL/GenBank/DDBJ whole genome shotgun (WGS) entry which is preliminary data.</text>
</comment>
<keyword evidence="4 5" id="KW-0472">Membrane</keyword>
<dbReference type="GO" id="GO:0016020">
    <property type="term" value="C:membrane"/>
    <property type="evidence" value="ECO:0007669"/>
    <property type="project" value="UniProtKB-SubCell"/>
</dbReference>
<dbReference type="InterPro" id="IPR004031">
    <property type="entry name" value="PMP22/EMP/MP20/Claudin"/>
</dbReference>
<evidence type="ECO:0000256" key="1">
    <source>
        <dbReference type="ARBA" id="ARBA00004141"/>
    </source>
</evidence>
<dbReference type="EMBL" id="MTYJ01000020">
    <property type="protein sequence ID" value="OQV21949.1"/>
    <property type="molecule type" value="Genomic_DNA"/>
</dbReference>
<evidence type="ECO:0000313" key="6">
    <source>
        <dbReference type="EMBL" id="OQV21949.1"/>
    </source>
</evidence>
<keyword evidence="3 5" id="KW-1133">Transmembrane helix</keyword>
<feature type="transmembrane region" description="Helical" evidence="5">
    <location>
        <begin position="186"/>
        <end position="207"/>
    </location>
</feature>
<dbReference type="Gene3D" id="1.20.140.150">
    <property type="match status" value="1"/>
</dbReference>
<protein>
    <submittedName>
        <fullName evidence="6">Uncharacterized protein</fullName>
    </submittedName>
</protein>
<accession>A0A1W0X375</accession>
<dbReference type="Pfam" id="PF13903">
    <property type="entry name" value="Claudin_2"/>
    <property type="match status" value="1"/>
</dbReference>
<feature type="transmembrane region" description="Helical" evidence="5">
    <location>
        <begin position="147"/>
        <end position="166"/>
    </location>
</feature>
<evidence type="ECO:0000256" key="5">
    <source>
        <dbReference type="SAM" id="Phobius"/>
    </source>
</evidence>
<keyword evidence="2 5" id="KW-0812">Transmembrane</keyword>
<keyword evidence="7" id="KW-1185">Reference proteome</keyword>
<organism evidence="6 7">
    <name type="scientific">Hypsibius exemplaris</name>
    <name type="common">Freshwater tardigrade</name>
    <dbReference type="NCBI Taxonomy" id="2072580"/>
    <lineage>
        <taxon>Eukaryota</taxon>
        <taxon>Metazoa</taxon>
        <taxon>Ecdysozoa</taxon>
        <taxon>Tardigrada</taxon>
        <taxon>Eutardigrada</taxon>
        <taxon>Parachela</taxon>
        <taxon>Hypsibioidea</taxon>
        <taxon>Hypsibiidae</taxon>
        <taxon>Hypsibius</taxon>
    </lineage>
</organism>
<sequence>MDNFQQTRVYIPVDRRGLFMALTVSLTVIVMALVTTAFWTASWMVFDDGSRVFPKPVMPFKLPFHKLGLWDICFRLYQPGNPWARYSVLCELMVKMPDFKASVPGFLIAVEIFYTIGFIAGAIGSITVICTIIYGESYRLLRAIGSLFIISGFLICLALIIFAACFNNRNTDNRMFQWEEHLQLGWSFWVAVGGGVSLWFCGGCYFHECRLLAHRLRNSLVTKIIC</sequence>
<dbReference type="Proteomes" id="UP000192578">
    <property type="component" value="Unassembled WGS sequence"/>
</dbReference>
<dbReference type="AlphaFoldDB" id="A0A1W0X375"/>
<feature type="transmembrane region" description="Helical" evidence="5">
    <location>
        <begin position="112"/>
        <end position="135"/>
    </location>
</feature>
<evidence type="ECO:0000256" key="2">
    <source>
        <dbReference type="ARBA" id="ARBA00022692"/>
    </source>
</evidence>
<evidence type="ECO:0000256" key="3">
    <source>
        <dbReference type="ARBA" id="ARBA00022989"/>
    </source>
</evidence>